<comment type="caution">
    <text evidence="2">The sequence shown here is derived from an EMBL/GenBank/DDBJ whole genome shotgun (WGS) entry which is preliminary data.</text>
</comment>
<evidence type="ECO:0000313" key="2">
    <source>
        <dbReference type="EMBL" id="KAG1793648.1"/>
    </source>
</evidence>
<dbReference type="OrthoDB" id="2679631at2759"/>
<feature type="chain" id="PRO_5040397574" evidence="1">
    <location>
        <begin position="24"/>
        <end position="159"/>
    </location>
</feature>
<evidence type="ECO:0000313" key="3">
    <source>
        <dbReference type="Proteomes" id="UP000719766"/>
    </source>
</evidence>
<evidence type="ECO:0000256" key="1">
    <source>
        <dbReference type="SAM" id="SignalP"/>
    </source>
</evidence>
<protein>
    <submittedName>
        <fullName evidence="2">Uncharacterized protein</fullName>
    </submittedName>
</protein>
<feature type="signal peptide" evidence="1">
    <location>
        <begin position="1"/>
        <end position="23"/>
    </location>
</feature>
<accession>A0A9P7AR32</accession>
<organism evidence="2 3">
    <name type="scientific">Suillus plorans</name>
    <dbReference type="NCBI Taxonomy" id="116603"/>
    <lineage>
        <taxon>Eukaryota</taxon>
        <taxon>Fungi</taxon>
        <taxon>Dikarya</taxon>
        <taxon>Basidiomycota</taxon>
        <taxon>Agaricomycotina</taxon>
        <taxon>Agaricomycetes</taxon>
        <taxon>Agaricomycetidae</taxon>
        <taxon>Boletales</taxon>
        <taxon>Suillineae</taxon>
        <taxon>Suillaceae</taxon>
        <taxon>Suillus</taxon>
    </lineage>
</organism>
<gene>
    <name evidence="2" type="ORF">HD556DRAFT_1443439</name>
</gene>
<dbReference type="Proteomes" id="UP000719766">
    <property type="component" value="Unassembled WGS sequence"/>
</dbReference>
<proteinExistence type="predicted"/>
<keyword evidence="3" id="KW-1185">Reference proteome</keyword>
<name>A0A9P7AR32_9AGAM</name>
<dbReference type="RefSeq" id="XP_041160046.1">
    <property type="nucleotide sequence ID" value="XM_041306607.1"/>
</dbReference>
<dbReference type="EMBL" id="JABBWE010000029">
    <property type="protein sequence ID" value="KAG1793648.1"/>
    <property type="molecule type" value="Genomic_DNA"/>
</dbReference>
<dbReference type="AlphaFoldDB" id="A0A9P7AR32"/>
<dbReference type="GeneID" id="64600371"/>
<sequence length="159" mass="17731">MNLSDVTIILFFMLLILFQHSRTYHRALFYGTACDEAILTYVPQDLDGIIRVHMWIGGAHFSNSHGTPPSTVFIDRFPGSSLSLFRDAYSVVFLSQDPLLPLNSAHLSCTDSLNPWRGDILVLRHIGHNPQLVRSMSLDEKALVDAFLASLSVLMLGSD</sequence>
<keyword evidence="1" id="KW-0732">Signal</keyword>
<reference evidence="2" key="1">
    <citation type="journal article" date="2020" name="New Phytol.">
        <title>Comparative genomics reveals dynamic genome evolution in host specialist ectomycorrhizal fungi.</title>
        <authorList>
            <person name="Lofgren L.A."/>
            <person name="Nguyen N.H."/>
            <person name="Vilgalys R."/>
            <person name="Ruytinx J."/>
            <person name="Liao H.L."/>
            <person name="Branco S."/>
            <person name="Kuo A."/>
            <person name="LaButti K."/>
            <person name="Lipzen A."/>
            <person name="Andreopoulos W."/>
            <person name="Pangilinan J."/>
            <person name="Riley R."/>
            <person name="Hundley H."/>
            <person name="Na H."/>
            <person name="Barry K."/>
            <person name="Grigoriev I.V."/>
            <person name="Stajich J.E."/>
            <person name="Kennedy P.G."/>
        </authorList>
    </citation>
    <scope>NUCLEOTIDE SEQUENCE</scope>
    <source>
        <strain evidence="2">S12</strain>
    </source>
</reference>